<organism evidence="2 3">
    <name type="scientific">Candidatus Nitrososphaera evergladensis SR1</name>
    <dbReference type="NCBI Taxonomy" id="1459636"/>
    <lineage>
        <taxon>Archaea</taxon>
        <taxon>Nitrososphaerota</taxon>
        <taxon>Nitrososphaeria</taxon>
        <taxon>Nitrososphaerales</taxon>
        <taxon>Nitrososphaeraceae</taxon>
        <taxon>Nitrososphaera</taxon>
    </lineage>
</organism>
<dbReference type="KEGG" id="nev:NTE_00129"/>
<accession>A0A075MLC3</accession>
<proteinExistence type="predicted"/>
<reference evidence="2 3" key="1">
    <citation type="journal article" date="2014" name="PLoS ONE">
        <title>Genome Sequence of Candidatus Nitrososphaera evergladensis from Group I.1b Enriched from Everglades Soil Reveals Novel Genomic Features of the Ammonia-Oxidizing Archaea.</title>
        <authorList>
            <person name="Zhalnina K.V."/>
            <person name="Dias R."/>
            <person name="Leonard M.T."/>
            <person name="Dorr de Quadros P."/>
            <person name="Camargo F.A."/>
            <person name="Drew J.C."/>
            <person name="Farmerie W.G."/>
            <person name="Daroub S.H."/>
            <person name="Triplett E.W."/>
        </authorList>
    </citation>
    <scope>NUCLEOTIDE SEQUENCE [LARGE SCALE GENOMIC DNA]</scope>
    <source>
        <strain evidence="2 3">SR1</strain>
    </source>
</reference>
<dbReference type="EMBL" id="CP007174">
    <property type="protein sequence ID" value="AIF82211.1"/>
    <property type="molecule type" value="Genomic_DNA"/>
</dbReference>
<evidence type="ECO:0000313" key="2">
    <source>
        <dbReference type="EMBL" id="AIF82211.1"/>
    </source>
</evidence>
<sequence length="165" mass="18878">MLKCSKFSDFLWIFNPPIFIAIFANVVITMVKVTKSVYIEIEKDGQKITFGPDEIEDIKRQLDAAIREKGREFHAKTKARRKVKALAKVATVYHMSDDKKKEIINNVNKKLSGTPKTLSALLDGVSYVPNYLPVIRKMVESQQNVARKQVGKRTLYYLKDGKNTQ</sequence>
<dbReference type="AlphaFoldDB" id="A0A075MLC3"/>
<dbReference type="HOGENOM" id="CLU_136580_0_0_2"/>
<keyword evidence="3" id="KW-1185">Reference proteome</keyword>
<feature type="transmembrane region" description="Helical" evidence="1">
    <location>
        <begin position="12"/>
        <end position="31"/>
    </location>
</feature>
<keyword evidence="1" id="KW-0472">Membrane</keyword>
<protein>
    <submittedName>
        <fullName evidence="2">Uncharacterized protein</fullName>
    </submittedName>
</protein>
<dbReference type="Proteomes" id="UP000028194">
    <property type="component" value="Chromosome"/>
</dbReference>
<evidence type="ECO:0000256" key="1">
    <source>
        <dbReference type="SAM" id="Phobius"/>
    </source>
</evidence>
<gene>
    <name evidence="2" type="ORF">NTE_00129</name>
</gene>
<keyword evidence="1" id="KW-0812">Transmembrane</keyword>
<evidence type="ECO:0000313" key="3">
    <source>
        <dbReference type="Proteomes" id="UP000028194"/>
    </source>
</evidence>
<name>A0A075MLC3_9ARCH</name>
<keyword evidence="1" id="KW-1133">Transmembrane helix</keyword>
<dbReference type="STRING" id="1459636.NTE_00129"/>